<protein>
    <submittedName>
        <fullName evidence="1">Uncharacterized protein</fullName>
    </submittedName>
</protein>
<name>A0A015L188_RHIIW</name>
<accession>A0A015L188</accession>
<organism evidence="1 2">
    <name type="scientific">Rhizophagus irregularis (strain DAOM 197198w)</name>
    <name type="common">Glomus intraradices</name>
    <dbReference type="NCBI Taxonomy" id="1432141"/>
    <lineage>
        <taxon>Eukaryota</taxon>
        <taxon>Fungi</taxon>
        <taxon>Fungi incertae sedis</taxon>
        <taxon>Mucoromycota</taxon>
        <taxon>Glomeromycotina</taxon>
        <taxon>Glomeromycetes</taxon>
        <taxon>Glomerales</taxon>
        <taxon>Glomeraceae</taxon>
        <taxon>Rhizophagus</taxon>
    </lineage>
</organism>
<comment type="caution">
    <text evidence="1">The sequence shown here is derived from an EMBL/GenBank/DDBJ whole genome shotgun (WGS) entry which is preliminary data.</text>
</comment>
<proteinExistence type="predicted"/>
<dbReference type="AlphaFoldDB" id="A0A015L188"/>
<dbReference type="HOGENOM" id="CLU_3015424_0_0_1"/>
<keyword evidence="2" id="KW-1185">Reference proteome</keyword>
<evidence type="ECO:0000313" key="1">
    <source>
        <dbReference type="EMBL" id="EXX66106.1"/>
    </source>
</evidence>
<gene>
    <name evidence="1" type="ORF">RirG_126990</name>
</gene>
<sequence>MSVGCHVYRSGRHYVRNLELPKKEIYVTQGSKRILTKIDFFCGTGIAQKGNDLRTA</sequence>
<dbReference type="Proteomes" id="UP000022910">
    <property type="component" value="Unassembled WGS sequence"/>
</dbReference>
<evidence type="ECO:0000313" key="2">
    <source>
        <dbReference type="Proteomes" id="UP000022910"/>
    </source>
</evidence>
<reference evidence="1 2" key="1">
    <citation type="submission" date="2014-02" db="EMBL/GenBank/DDBJ databases">
        <title>Single nucleus genome sequencing reveals high similarity among nuclei of an endomycorrhizal fungus.</title>
        <authorList>
            <person name="Lin K."/>
            <person name="Geurts R."/>
            <person name="Zhang Z."/>
            <person name="Limpens E."/>
            <person name="Saunders D.G."/>
            <person name="Mu D."/>
            <person name="Pang E."/>
            <person name="Cao H."/>
            <person name="Cha H."/>
            <person name="Lin T."/>
            <person name="Zhou Q."/>
            <person name="Shang Y."/>
            <person name="Li Y."/>
            <person name="Ivanov S."/>
            <person name="Sharma T."/>
            <person name="Velzen R.V."/>
            <person name="Ruijter N.D."/>
            <person name="Aanen D.K."/>
            <person name="Win J."/>
            <person name="Kamoun S."/>
            <person name="Bisseling T."/>
            <person name="Huang S."/>
        </authorList>
    </citation>
    <scope>NUCLEOTIDE SEQUENCE [LARGE SCALE GENOMIC DNA]</scope>
    <source>
        <strain evidence="2">DAOM197198w</strain>
    </source>
</reference>
<dbReference type="EMBL" id="JEMT01019541">
    <property type="protein sequence ID" value="EXX66106.1"/>
    <property type="molecule type" value="Genomic_DNA"/>
</dbReference>